<evidence type="ECO:0000256" key="12">
    <source>
        <dbReference type="SAM" id="Phobius"/>
    </source>
</evidence>
<sequence length="380" mass="41040">MTLSVLWFILIAVLWIGYLTLEGFGFGVGMIYKFVAKDERERRALLGTIGPHWDGNEVWLLTAGGATFAAFPEWYGTLFSGAYLVLFLILLALIVRICAIEWRGKINSDTWRARWDWAHTISAWLPAILWGAAFANLVQGMQIEVVEVASRKVVPVSEALAAQSAGTLIPGASHEITGGFWSLITPFTLLGGLVTCSLFLTHGALFAALKTAGDLSKRCSALALKLGVVSTVLTALWALWAQLAYSASPASWIGLVLAALFLVASLYLNLRGRQGLAFATHFGAIAFAVVFIFLAITPDIMRSAINPAYSLTISQGASADVTLLIMSIAAVVFVPVVLVYTIWSYKVFAKRINAEKIDPNAGLDPVKVRDNSAKPVGLAY</sequence>
<evidence type="ECO:0000256" key="6">
    <source>
        <dbReference type="ARBA" id="ARBA00022692"/>
    </source>
</evidence>
<feature type="transmembrane region" description="Helical" evidence="12">
    <location>
        <begin position="221"/>
        <end position="240"/>
    </location>
</feature>
<evidence type="ECO:0000256" key="9">
    <source>
        <dbReference type="ARBA" id="ARBA00022989"/>
    </source>
</evidence>
<keyword evidence="5" id="KW-0349">Heme</keyword>
<feature type="transmembrane region" description="Helical" evidence="12">
    <location>
        <begin position="6"/>
        <end position="35"/>
    </location>
</feature>
<dbReference type="GO" id="GO:0009055">
    <property type="term" value="F:electron transfer activity"/>
    <property type="evidence" value="ECO:0007669"/>
    <property type="project" value="TreeGrafter"/>
</dbReference>
<dbReference type="GO" id="GO:0005886">
    <property type="term" value="C:plasma membrane"/>
    <property type="evidence" value="ECO:0007669"/>
    <property type="project" value="UniProtKB-SubCell"/>
</dbReference>
<keyword evidence="6 12" id="KW-0812">Transmembrane</keyword>
<evidence type="ECO:0000256" key="8">
    <source>
        <dbReference type="ARBA" id="ARBA00022982"/>
    </source>
</evidence>
<evidence type="ECO:0000256" key="5">
    <source>
        <dbReference type="ARBA" id="ARBA00022617"/>
    </source>
</evidence>
<evidence type="ECO:0000256" key="3">
    <source>
        <dbReference type="ARBA" id="ARBA00022448"/>
    </source>
</evidence>
<protein>
    <submittedName>
        <fullName evidence="13">Cytochrome d ubiquinol oxidase subunit II</fullName>
    </submittedName>
</protein>
<dbReference type="Proteomes" id="UP000830236">
    <property type="component" value="Chromosome"/>
</dbReference>
<dbReference type="PANTHER" id="PTHR43141:SF5">
    <property type="entry name" value="CYTOCHROME BD-I UBIQUINOL OXIDASE SUBUNIT 2"/>
    <property type="match status" value="1"/>
</dbReference>
<dbReference type="KEGG" id="agh:M3I41_03205"/>
<organism evidence="13 14">
    <name type="scientific">Actinomyces graevenitzii</name>
    <dbReference type="NCBI Taxonomy" id="55565"/>
    <lineage>
        <taxon>Bacteria</taxon>
        <taxon>Bacillati</taxon>
        <taxon>Actinomycetota</taxon>
        <taxon>Actinomycetes</taxon>
        <taxon>Actinomycetales</taxon>
        <taxon>Actinomycetaceae</taxon>
        <taxon>Actinomyces</taxon>
    </lineage>
</organism>
<evidence type="ECO:0000256" key="2">
    <source>
        <dbReference type="ARBA" id="ARBA00007543"/>
    </source>
</evidence>
<gene>
    <name evidence="13" type="primary">cydB</name>
    <name evidence="13" type="ORF">M3I41_03205</name>
</gene>
<dbReference type="GO" id="GO:0019646">
    <property type="term" value="P:aerobic electron transport chain"/>
    <property type="evidence" value="ECO:0007669"/>
    <property type="project" value="TreeGrafter"/>
</dbReference>
<evidence type="ECO:0000256" key="4">
    <source>
        <dbReference type="ARBA" id="ARBA00022475"/>
    </source>
</evidence>
<dbReference type="GO" id="GO:0046872">
    <property type="term" value="F:metal ion binding"/>
    <property type="evidence" value="ECO:0007669"/>
    <property type="project" value="UniProtKB-KW"/>
</dbReference>
<evidence type="ECO:0000256" key="10">
    <source>
        <dbReference type="ARBA" id="ARBA00023004"/>
    </source>
</evidence>
<dbReference type="PIRSF" id="PIRSF000267">
    <property type="entry name" value="Cyt_oxidse_sub2"/>
    <property type="match status" value="1"/>
</dbReference>
<keyword evidence="11 12" id="KW-0472">Membrane</keyword>
<feature type="transmembrane region" description="Helical" evidence="12">
    <location>
        <begin position="252"/>
        <end position="270"/>
    </location>
</feature>
<comment type="subcellular location">
    <subcellularLocation>
        <location evidence="1">Cell membrane</location>
        <topology evidence="1">Multi-pass membrane protein</topology>
    </subcellularLocation>
</comment>
<proteinExistence type="inferred from homology"/>
<accession>A0A9E7D5M3</accession>
<dbReference type="GO" id="GO:0016682">
    <property type="term" value="F:oxidoreductase activity, acting on diphenols and related substances as donors, oxygen as acceptor"/>
    <property type="evidence" value="ECO:0007669"/>
    <property type="project" value="TreeGrafter"/>
</dbReference>
<keyword evidence="8" id="KW-0249">Electron transport</keyword>
<feature type="transmembrane region" description="Helical" evidence="12">
    <location>
        <begin position="81"/>
        <end position="100"/>
    </location>
</feature>
<comment type="similarity">
    <text evidence="2">Belongs to the cytochrome ubiquinol oxidase subunit 2 family.</text>
</comment>
<dbReference type="PANTHER" id="PTHR43141">
    <property type="entry name" value="CYTOCHROME BD2 SUBUNIT II"/>
    <property type="match status" value="1"/>
</dbReference>
<dbReference type="EMBL" id="CP097095">
    <property type="protein sequence ID" value="UQF80297.1"/>
    <property type="molecule type" value="Genomic_DNA"/>
</dbReference>
<keyword evidence="3" id="KW-0813">Transport</keyword>
<feature type="transmembrane region" description="Helical" evidence="12">
    <location>
        <begin position="282"/>
        <end position="301"/>
    </location>
</feature>
<dbReference type="NCBIfam" id="TIGR00203">
    <property type="entry name" value="cydB"/>
    <property type="match status" value="1"/>
</dbReference>
<feature type="transmembrane region" description="Helical" evidence="12">
    <location>
        <begin position="321"/>
        <end position="343"/>
    </location>
</feature>
<feature type="transmembrane region" description="Helical" evidence="12">
    <location>
        <begin position="187"/>
        <end position="209"/>
    </location>
</feature>
<keyword evidence="4" id="KW-1003">Cell membrane</keyword>
<dbReference type="Pfam" id="PF02322">
    <property type="entry name" value="Cyt_bd_oxida_II"/>
    <property type="match status" value="1"/>
</dbReference>
<evidence type="ECO:0000256" key="11">
    <source>
        <dbReference type="ARBA" id="ARBA00023136"/>
    </source>
</evidence>
<evidence type="ECO:0000256" key="1">
    <source>
        <dbReference type="ARBA" id="ARBA00004651"/>
    </source>
</evidence>
<feature type="transmembrane region" description="Helical" evidence="12">
    <location>
        <begin position="121"/>
        <end position="138"/>
    </location>
</feature>
<keyword evidence="9 12" id="KW-1133">Transmembrane helix</keyword>
<evidence type="ECO:0000313" key="14">
    <source>
        <dbReference type="Proteomes" id="UP000830236"/>
    </source>
</evidence>
<keyword evidence="10" id="KW-0408">Iron</keyword>
<dbReference type="InterPro" id="IPR003317">
    <property type="entry name" value="Cyt-d_oxidase_su2"/>
</dbReference>
<keyword evidence="7" id="KW-0479">Metal-binding</keyword>
<evidence type="ECO:0000256" key="7">
    <source>
        <dbReference type="ARBA" id="ARBA00022723"/>
    </source>
</evidence>
<name>A0A9E7D5M3_9ACTO</name>
<evidence type="ECO:0000313" key="13">
    <source>
        <dbReference type="EMBL" id="UQF80297.1"/>
    </source>
</evidence>
<dbReference type="AlphaFoldDB" id="A0A9E7D5M3"/>
<dbReference type="GO" id="GO:0070069">
    <property type="term" value="C:cytochrome complex"/>
    <property type="evidence" value="ECO:0007669"/>
    <property type="project" value="TreeGrafter"/>
</dbReference>
<reference evidence="13" key="1">
    <citation type="submission" date="2022-05" db="EMBL/GenBank/DDBJ databases">
        <title>Using nanopore sequencing to obtain complete genomes from saliva samples.</title>
        <authorList>
            <person name="Baker J.L."/>
        </authorList>
    </citation>
    <scope>NUCLEOTIDE SEQUENCE</scope>
    <source>
        <strain evidence="13">JCVI-JB-Ag32</strain>
    </source>
</reference>